<accession>A0A965GCI1</accession>
<dbReference type="Pfam" id="PF14155">
    <property type="entry name" value="DUF4307"/>
    <property type="match status" value="1"/>
</dbReference>
<gene>
    <name evidence="2" type="ORF">EBT44_01865</name>
</gene>
<dbReference type="EMBL" id="RFXN01000012">
    <property type="protein sequence ID" value="NBR93591.1"/>
    <property type="molecule type" value="Genomic_DNA"/>
</dbReference>
<evidence type="ECO:0000256" key="1">
    <source>
        <dbReference type="SAM" id="Phobius"/>
    </source>
</evidence>
<organism evidence="2 3">
    <name type="scientific">Candidatus Fonsibacter lacus</name>
    <dbReference type="NCBI Taxonomy" id="2576439"/>
    <lineage>
        <taxon>Bacteria</taxon>
        <taxon>Pseudomonadati</taxon>
        <taxon>Pseudomonadota</taxon>
        <taxon>Alphaproteobacteria</taxon>
        <taxon>Candidatus Pelagibacterales</taxon>
        <taxon>Candidatus Pelagibacterales incertae sedis</taxon>
        <taxon>Candidatus Fonsibacter</taxon>
    </lineage>
</organism>
<sequence length="139" mass="15332">MPGLTIEGSGIVVIGNNLPMTEPRGRIKTVFLAILFLLFTAIFSIAGIRFANPELKTDLIAFTIDSPNQTTIRFLVVRRDPQVELTCRIIARDFSTAIVGDRYVDVGPTDTKSIEVTEQIPTRSTAVNATLVRCLPKNR</sequence>
<dbReference type="AlphaFoldDB" id="A0A965GCI1"/>
<name>A0A965GCI1_9PROT</name>
<keyword evidence="1" id="KW-1133">Transmembrane helix</keyword>
<feature type="transmembrane region" description="Helical" evidence="1">
    <location>
        <begin position="30"/>
        <end position="51"/>
    </location>
</feature>
<dbReference type="InterPro" id="IPR025443">
    <property type="entry name" value="DUF4307"/>
</dbReference>
<dbReference type="Proteomes" id="UP000740727">
    <property type="component" value="Unassembled WGS sequence"/>
</dbReference>
<protein>
    <submittedName>
        <fullName evidence="2">DUF4307 domain-containing protein</fullName>
    </submittedName>
</protein>
<keyword evidence="1" id="KW-0812">Transmembrane</keyword>
<evidence type="ECO:0000313" key="2">
    <source>
        <dbReference type="EMBL" id="NBR93591.1"/>
    </source>
</evidence>
<proteinExistence type="predicted"/>
<keyword evidence="1" id="KW-0472">Membrane</keyword>
<evidence type="ECO:0000313" key="3">
    <source>
        <dbReference type="Proteomes" id="UP000740727"/>
    </source>
</evidence>
<comment type="caution">
    <text evidence="2">The sequence shown here is derived from an EMBL/GenBank/DDBJ whole genome shotgun (WGS) entry which is preliminary data.</text>
</comment>
<reference evidence="2" key="1">
    <citation type="submission" date="2018-10" db="EMBL/GenBank/DDBJ databases">
        <title>Iterative Subtractive Binning of Freshwater Chronoseries Metagenomes Recovers Nearly Complete Genomes from over Four Hundred Novel Species.</title>
        <authorList>
            <person name="Rodriguez-R L.M."/>
            <person name="Tsementzi D."/>
            <person name="Luo C."/>
            <person name="Konstantinidis K.T."/>
        </authorList>
    </citation>
    <scope>NUCLEOTIDE SEQUENCE</scope>
    <source>
        <strain evidence="2">WB5_2A_028</strain>
    </source>
</reference>